<name>A0ABR2FSN6_9ROSI</name>
<evidence type="ECO:0000313" key="3">
    <source>
        <dbReference type="Proteomes" id="UP001472677"/>
    </source>
</evidence>
<sequence>MGGTKGIGWTGYTMGTEWRAGAEGVYTEGNIDKDLGFTGFTQGTLILVNGIMARVMALVFKLVLIGVAMLGNSSPGLNMDLVTIISGMEINIVENILETKFMDSEWHEGRKQGYGMYTFRSGDAKCGEWDYGTLRTPLPPLTDAILRAVQDARKTAANAIKQVNKVVLAANRAATAARVAAVRAVQNRMDGKFCDTIVYKTKRLGLLGKCKFSFCLLTNLMYL</sequence>
<keyword evidence="1" id="KW-0472">Membrane</keyword>
<keyword evidence="1" id="KW-0812">Transmembrane</keyword>
<protein>
    <submittedName>
        <fullName evidence="2">Uncharacterized protein</fullName>
    </submittedName>
</protein>
<gene>
    <name evidence="2" type="ORF">V6N12_021704</name>
</gene>
<evidence type="ECO:0000313" key="2">
    <source>
        <dbReference type="EMBL" id="KAK8587197.1"/>
    </source>
</evidence>
<evidence type="ECO:0000256" key="1">
    <source>
        <dbReference type="SAM" id="Phobius"/>
    </source>
</evidence>
<feature type="transmembrane region" description="Helical" evidence="1">
    <location>
        <begin position="51"/>
        <end position="71"/>
    </location>
</feature>
<keyword evidence="1" id="KW-1133">Transmembrane helix</keyword>
<comment type="caution">
    <text evidence="2">The sequence shown here is derived from an EMBL/GenBank/DDBJ whole genome shotgun (WGS) entry which is preliminary data.</text>
</comment>
<dbReference type="Proteomes" id="UP001472677">
    <property type="component" value="Unassembled WGS sequence"/>
</dbReference>
<reference evidence="2 3" key="1">
    <citation type="journal article" date="2024" name="G3 (Bethesda)">
        <title>Genome assembly of Hibiscus sabdariffa L. provides insights into metabolisms of medicinal natural products.</title>
        <authorList>
            <person name="Kim T."/>
        </authorList>
    </citation>
    <scope>NUCLEOTIDE SEQUENCE [LARGE SCALE GENOMIC DNA]</scope>
    <source>
        <strain evidence="2">TK-2024</strain>
        <tissue evidence="2">Old leaves</tissue>
    </source>
</reference>
<dbReference type="EMBL" id="JBBPBM010000004">
    <property type="protein sequence ID" value="KAK8587197.1"/>
    <property type="molecule type" value="Genomic_DNA"/>
</dbReference>
<keyword evidence="3" id="KW-1185">Reference proteome</keyword>
<accession>A0ABR2FSN6</accession>
<proteinExistence type="predicted"/>
<organism evidence="2 3">
    <name type="scientific">Hibiscus sabdariffa</name>
    <name type="common">roselle</name>
    <dbReference type="NCBI Taxonomy" id="183260"/>
    <lineage>
        <taxon>Eukaryota</taxon>
        <taxon>Viridiplantae</taxon>
        <taxon>Streptophyta</taxon>
        <taxon>Embryophyta</taxon>
        <taxon>Tracheophyta</taxon>
        <taxon>Spermatophyta</taxon>
        <taxon>Magnoliopsida</taxon>
        <taxon>eudicotyledons</taxon>
        <taxon>Gunneridae</taxon>
        <taxon>Pentapetalae</taxon>
        <taxon>rosids</taxon>
        <taxon>malvids</taxon>
        <taxon>Malvales</taxon>
        <taxon>Malvaceae</taxon>
        <taxon>Malvoideae</taxon>
        <taxon>Hibiscus</taxon>
    </lineage>
</organism>